<evidence type="ECO:0000256" key="4">
    <source>
        <dbReference type="SAM" id="Phobius"/>
    </source>
</evidence>
<evidence type="ECO:0000313" key="6">
    <source>
        <dbReference type="Proteomes" id="UP000516173"/>
    </source>
</evidence>
<feature type="transmembrane region" description="Helical" evidence="4">
    <location>
        <begin position="87"/>
        <end position="110"/>
    </location>
</feature>
<gene>
    <name evidence="5" type="ORF">NWFMUON74_64990</name>
</gene>
<dbReference type="GeneID" id="80350876"/>
<feature type="compositionally biased region" description="Low complexity" evidence="3">
    <location>
        <begin position="52"/>
        <end position="69"/>
    </location>
</feature>
<keyword evidence="6" id="KW-1185">Reference proteome</keyword>
<comment type="subcellular location">
    <subcellularLocation>
        <location evidence="1">Membrane</location>
    </subcellularLocation>
</comment>
<keyword evidence="2 4" id="KW-0472">Membrane</keyword>
<sequence>MTSRRPVNKVSNRLRPSDRTSVTTQRTVRRPVDRSPREGRSDRKSAADRSVSGTRRSTADRSSGAGSSAGDRRPSFRWPDARALRSSWSLAAALLVAAVLLSGFAAVAAFRPGVADGNDAYVDTRATQEVTAAADHALKTLYSYDVKTIGGYKDAVHGVVTGKMLADFDKFADTTVSAIQQAQSTAQATADPIGVTLLTDDRAELLVNLTVSATKNNVPQESASGPIVLRMEKLDGHWLASEIADR</sequence>
<keyword evidence="4" id="KW-1133">Transmembrane helix</keyword>
<dbReference type="AlphaFoldDB" id="A0A7G1KU50"/>
<dbReference type="KEGG" id="nwl:NWFMUON74_64990"/>
<dbReference type="Proteomes" id="UP000516173">
    <property type="component" value="Chromosome"/>
</dbReference>
<organism evidence="5 6">
    <name type="scientific">Nocardia wallacei</name>
    <dbReference type="NCBI Taxonomy" id="480035"/>
    <lineage>
        <taxon>Bacteria</taxon>
        <taxon>Bacillati</taxon>
        <taxon>Actinomycetota</taxon>
        <taxon>Actinomycetes</taxon>
        <taxon>Mycobacteriales</taxon>
        <taxon>Nocardiaceae</taxon>
        <taxon>Nocardia</taxon>
    </lineage>
</organism>
<dbReference type="PANTHER" id="PTHR37042:SF4">
    <property type="entry name" value="OUTER MEMBRANE PROTEIN RV1973"/>
    <property type="match status" value="1"/>
</dbReference>
<evidence type="ECO:0000256" key="3">
    <source>
        <dbReference type="SAM" id="MobiDB-lite"/>
    </source>
</evidence>
<protein>
    <recommendedName>
        <fullName evidence="7">Mce-associated membrane protein</fullName>
    </recommendedName>
</protein>
<evidence type="ECO:0000256" key="1">
    <source>
        <dbReference type="ARBA" id="ARBA00004370"/>
    </source>
</evidence>
<name>A0A7G1KU50_9NOCA</name>
<feature type="compositionally biased region" description="Basic and acidic residues" evidence="3">
    <location>
        <begin position="30"/>
        <end position="47"/>
    </location>
</feature>
<dbReference type="GO" id="GO:0016020">
    <property type="term" value="C:membrane"/>
    <property type="evidence" value="ECO:0007669"/>
    <property type="project" value="UniProtKB-SubCell"/>
</dbReference>
<dbReference type="EMBL" id="AP023396">
    <property type="protein sequence ID" value="BCK58727.1"/>
    <property type="molecule type" value="Genomic_DNA"/>
</dbReference>
<evidence type="ECO:0008006" key="7">
    <source>
        <dbReference type="Google" id="ProtNLM"/>
    </source>
</evidence>
<dbReference type="RefSeq" id="WP_187685419.1">
    <property type="nucleotide sequence ID" value="NZ_AP023396.1"/>
</dbReference>
<evidence type="ECO:0000313" key="5">
    <source>
        <dbReference type="EMBL" id="BCK58727.1"/>
    </source>
</evidence>
<reference evidence="5 6" key="1">
    <citation type="submission" date="2020-08" db="EMBL/GenBank/DDBJ databases">
        <title>Genome Sequencing of Nocardia wallacei strain FMUON74 and assembly.</title>
        <authorList>
            <person name="Toyokawa M."/>
            <person name="Uesaka K."/>
        </authorList>
    </citation>
    <scope>NUCLEOTIDE SEQUENCE [LARGE SCALE GENOMIC DNA]</scope>
    <source>
        <strain evidence="5 6">FMUON74</strain>
    </source>
</reference>
<proteinExistence type="predicted"/>
<keyword evidence="4" id="KW-0812">Transmembrane</keyword>
<feature type="compositionally biased region" description="Polar residues" evidence="3">
    <location>
        <begin position="1"/>
        <end position="11"/>
    </location>
</feature>
<accession>A0A7G1KU50</accession>
<feature type="region of interest" description="Disordered" evidence="3">
    <location>
        <begin position="1"/>
        <end position="76"/>
    </location>
</feature>
<dbReference type="PANTHER" id="PTHR37042">
    <property type="entry name" value="OUTER MEMBRANE PROTEIN RV1973"/>
    <property type="match status" value="1"/>
</dbReference>
<evidence type="ECO:0000256" key="2">
    <source>
        <dbReference type="ARBA" id="ARBA00023136"/>
    </source>
</evidence>